<dbReference type="EMBL" id="PCWW01000063">
    <property type="protein sequence ID" value="PIR12974.1"/>
    <property type="molecule type" value="Genomic_DNA"/>
</dbReference>
<dbReference type="InterPro" id="IPR006190">
    <property type="entry name" value="SAF_AFP_Neu5Ac"/>
</dbReference>
<dbReference type="InterPro" id="IPR013132">
    <property type="entry name" value="PseI/NeuA/B-like_N"/>
</dbReference>
<feature type="domain" description="AFP-like" evidence="1">
    <location>
        <begin position="297"/>
        <end position="353"/>
    </location>
</feature>
<dbReference type="Proteomes" id="UP000230869">
    <property type="component" value="Unassembled WGS sequence"/>
</dbReference>
<dbReference type="Gene3D" id="3.20.20.70">
    <property type="entry name" value="Aldolase class I"/>
    <property type="match status" value="1"/>
</dbReference>
<dbReference type="SMART" id="SM00858">
    <property type="entry name" value="SAF"/>
    <property type="match status" value="1"/>
</dbReference>
<dbReference type="InterPro" id="IPR051690">
    <property type="entry name" value="PseI-like"/>
</dbReference>
<dbReference type="Pfam" id="PF03102">
    <property type="entry name" value="NeuB"/>
    <property type="match status" value="1"/>
</dbReference>
<sequence length="353" mass="38955">MKNIKIKTPKGKREIGPGQPVFIIAEMSGNHNQDIKRAYKIIDVASQAGADAVKLQTYTADTITIDSDKKYFQVKVNKAWKGQTLHSLYQKAYTPWEWQPKLKEYGEKKGLVVFSTPFDNTAVDFLEDLNVKIYKVASFEVVDIPLLKRIGQTKKPVIMSRGMSSVEELKLAIKTLKDNGCPAVAVLHCVSSYPAKPEEMNLSTIPGLAKKFKVISGLSDHTMGIAVPIASVAMGASIIEKHLTLSRADGGPDAGFSLEPAELKELVRSVRIAEKAIGHPNYGPGKKEKENIIFRKSLFVVKDIKKGEKISQKNVRSIRPGHGLAPKYYDKAIGKAVKKDAEKGTPLSWDLIK</sequence>
<proteinExistence type="predicted"/>
<protein>
    <submittedName>
        <fullName evidence="2">Pseudaminic acid synthase</fullName>
    </submittedName>
</protein>
<comment type="caution">
    <text evidence="2">The sequence shown here is derived from an EMBL/GenBank/DDBJ whole genome shotgun (WGS) entry which is preliminary data.</text>
</comment>
<name>A0A2M6K8C9_9BACT</name>
<evidence type="ECO:0000259" key="1">
    <source>
        <dbReference type="PROSITE" id="PS50844"/>
    </source>
</evidence>
<dbReference type="Gene3D" id="3.90.1210.10">
    <property type="entry name" value="Antifreeze-like/N-acetylneuraminic acid synthase C-terminal domain"/>
    <property type="match status" value="1"/>
</dbReference>
<evidence type="ECO:0000313" key="2">
    <source>
        <dbReference type="EMBL" id="PIR12974.1"/>
    </source>
</evidence>
<evidence type="ECO:0000313" key="3">
    <source>
        <dbReference type="Proteomes" id="UP000230869"/>
    </source>
</evidence>
<dbReference type="InterPro" id="IPR036732">
    <property type="entry name" value="AFP_Neu5c_C_sf"/>
</dbReference>
<accession>A0A2M6K8C9</accession>
<dbReference type="PANTHER" id="PTHR42966:SF2">
    <property type="entry name" value="PSEUDAMINIC ACID SYNTHASE"/>
    <property type="match status" value="1"/>
</dbReference>
<dbReference type="SUPFAM" id="SSF51269">
    <property type="entry name" value="AFP III-like domain"/>
    <property type="match status" value="1"/>
</dbReference>
<dbReference type="SUPFAM" id="SSF51569">
    <property type="entry name" value="Aldolase"/>
    <property type="match status" value="1"/>
</dbReference>
<dbReference type="InterPro" id="IPR013785">
    <property type="entry name" value="Aldolase_TIM"/>
</dbReference>
<dbReference type="InterPro" id="IPR013974">
    <property type="entry name" value="SAF"/>
</dbReference>
<dbReference type="Pfam" id="PF08666">
    <property type="entry name" value="SAF"/>
    <property type="match status" value="1"/>
</dbReference>
<dbReference type="GO" id="GO:0047444">
    <property type="term" value="F:N-acylneuraminate-9-phosphate synthase activity"/>
    <property type="evidence" value="ECO:0007669"/>
    <property type="project" value="TreeGrafter"/>
</dbReference>
<dbReference type="GO" id="GO:0016051">
    <property type="term" value="P:carbohydrate biosynthetic process"/>
    <property type="evidence" value="ECO:0007669"/>
    <property type="project" value="InterPro"/>
</dbReference>
<dbReference type="InterPro" id="IPR057736">
    <property type="entry name" value="SAF_PseI/NeuA/NeuB"/>
</dbReference>
<reference evidence="2 3" key="1">
    <citation type="submission" date="2017-09" db="EMBL/GenBank/DDBJ databases">
        <title>Depth-based differentiation of microbial function through sediment-hosted aquifers and enrichment of novel symbionts in the deep terrestrial subsurface.</title>
        <authorList>
            <person name="Probst A.J."/>
            <person name="Ladd B."/>
            <person name="Jarett J.K."/>
            <person name="Geller-Mcgrath D.E."/>
            <person name="Sieber C.M."/>
            <person name="Emerson J.B."/>
            <person name="Anantharaman K."/>
            <person name="Thomas B.C."/>
            <person name="Malmstrom R."/>
            <person name="Stieglmeier M."/>
            <person name="Klingl A."/>
            <person name="Woyke T."/>
            <person name="Ryan C.M."/>
            <person name="Banfield J.F."/>
        </authorList>
    </citation>
    <scope>NUCLEOTIDE SEQUENCE [LARGE SCALE GENOMIC DNA]</scope>
    <source>
        <strain evidence="2">CG11_big_fil_rev_8_21_14_0_20_39_10</strain>
    </source>
</reference>
<dbReference type="PANTHER" id="PTHR42966">
    <property type="entry name" value="N-ACETYLNEURAMINATE SYNTHASE"/>
    <property type="match status" value="1"/>
</dbReference>
<gene>
    <name evidence="2" type="primary">pseI</name>
    <name evidence="2" type="ORF">COV49_03660</name>
</gene>
<dbReference type="PROSITE" id="PS50844">
    <property type="entry name" value="AFP_LIKE"/>
    <property type="match status" value="1"/>
</dbReference>
<dbReference type="CDD" id="cd11615">
    <property type="entry name" value="SAF_NeuB_like"/>
    <property type="match status" value="1"/>
</dbReference>
<dbReference type="AlphaFoldDB" id="A0A2M6K8C9"/>
<organism evidence="2 3">
    <name type="scientific">Candidatus Falkowbacteria bacterium CG11_big_fil_rev_8_21_14_0_20_39_10</name>
    <dbReference type="NCBI Taxonomy" id="1974570"/>
    <lineage>
        <taxon>Bacteria</taxon>
        <taxon>Candidatus Falkowiibacteriota</taxon>
    </lineage>
</organism>
<dbReference type="InterPro" id="IPR020030">
    <property type="entry name" value="Pseudaminic_synth_PseI"/>
</dbReference>
<dbReference type="NCBIfam" id="TIGR03586">
    <property type="entry name" value="PseI"/>
    <property type="match status" value="1"/>
</dbReference>